<accession>A0A3M2LPR9</accession>
<sequence>MPEGLVLLVNFVRFLVRLTVFTVRNALPLSVLAGLGWLGYRVGWVLPVVLVLVAGAGLGAWAVLDRPEFLRWVGYPARAKWRYVRVYRRDWQPVIVMAGLSRTHKGREYLPSIKRVRCGPSSDRVLVQMLKGQAPDVWEQATPNLAHGFGSSLVRVRAGGRPGRVWLEFVRKDVLATPIPALPIAAAADVDLSGLVIGRCEDGAPWRLRVQGTHVLVAGATGSGKGSVIWSVVRALLPLMIAGLVEVWAIDPKRMELSFGRALFERYGRYSDDPKGGMVELLEAAAKDMNARAEEFGGVTRSFTPSGRHAFRLIIVDELAFLTAYCPDRDLRKRAEAALAILTTQGRSVGYCVLGAQQDARKEVNNLRNLFPDRMALRLDESEQVDMILGDGARDRGAHADEISSIPQIGAGVGFVRLETTPDPVRVRAAYVSDDDISAMVTYALAHDDDQNGDTFGPAAGAA</sequence>
<dbReference type="GO" id="GO:0051301">
    <property type="term" value="P:cell division"/>
    <property type="evidence" value="ECO:0007669"/>
    <property type="project" value="UniProtKB-KW"/>
</dbReference>
<dbReference type="InterPro" id="IPR027417">
    <property type="entry name" value="P-loop_NTPase"/>
</dbReference>
<feature type="transmembrane region" description="Helical" evidence="4">
    <location>
        <begin position="44"/>
        <end position="64"/>
    </location>
</feature>
<keyword evidence="6" id="KW-0132">Cell division</keyword>
<evidence type="ECO:0000256" key="4">
    <source>
        <dbReference type="SAM" id="Phobius"/>
    </source>
</evidence>
<evidence type="ECO:0000256" key="1">
    <source>
        <dbReference type="ARBA" id="ARBA00022741"/>
    </source>
</evidence>
<reference evidence="6 7" key="1">
    <citation type="submission" date="2018-10" db="EMBL/GenBank/DDBJ databases">
        <title>Isolation from soil.</title>
        <authorList>
            <person name="Hu J."/>
        </authorList>
    </citation>
    <scope>NUCLEOTIDE SEQUENCE [LARGE SCALE GENOMIC DNA]</scope>
    <source>
        <strain evidence="6 7">NEAU-Ht49</strain>
    </source>
</reference>
<dbReference type="PROSITE" id="PS50901">
    <property type="entry name" value="FTSK"/>
    <property type="match status" value="1"/>
</dbReference>
<keyword evidence="4" id="KW-1133">Transmembrane helix</keyword>
<dbReference type="Gene3D" id="3.40.50.300">
    <property type="entry name" value="P-loop containing nucleotide triphosphate hydrolases"/>
    <property type="match status" value="1"/>
</dbReference>
<evidence type="ECO:0000259" key="5">
    <source>
        <dbReference type="PROSITE" id="PS50901"/>
    </source>
</evidence>
<organism evidence="6 7">
    <name type="scientific">Actinomadura harenae</name>
    <dbReference type="NCBI Taxonomy" id="2483351"/>
    <lineage>
        <taxon>Bacteria</taxon>
        <taxon>Bacillati</taxon>
        <taxon>Actinomycetota</taxon>
        <taxon>Actinomycetes</taxon>
        <taxon>Streptosporangiales</taxon>
        <taxon>Thermomonosporaceae</taxon>
        <taxon>Actinomadura</taxon>
    </lineage>
</organism>
<protein>
    <submittedName>
        <fullName evidence="6">Cell division protein FtsK</fullName>
    </submittedName>
</protein>
<evidence type="ECO:0000313" key="7">
    <source>
        <dbReference type="Proteomes" id="UP000282674"/>
    </source>
</evidence>
<proteinExistence type="predicted"/>
<gene>
    <name evidence="6" type="ORF">EBO15_34085</name>
</gene>
<evidence type="ECO:0000313" key="6">
    <source>
        <dbReference type="EMBL" id="RMI38075.1"/>
    </source>
</evidence>
<feature type="transmembrane region" description="Helical" evidence="4">
    <location>
        <begin position="14"/>
        <end position="38"/>
    </location>
</feature>
<comment type="caution">
    <text evidence="6">The sequence shown here is derived from an EMBL/GenBank/DDBJ whole genome shotgun (WGS) entry which is preliminary data.</text>
</comment>
<dbReference type="GO" id="GO:0003677">
    <property type="term" value="F:DNA binding"/>
    <property type="evidence" value="ECO:0007669"/>
    <property type="project" value="InterPro"/>
</dbReference>
<keyword evidence="7" id="KW-1185">Reference proteome</keyword>
<dbReference type="OrthoDB" id="3217500at2"/>
<dbReference type="PANTHER" id="PTHR22683:SF41">
    <property type="entry name" value="DNA TRANSLOCASE FTSK"/>
    <property type="match status" value="1"/>
</dbReference>
<dbReference type="PANTHER" id="PTHR22683">
    <property type="entry name" value="SPORULATION PROTEIN RELATED"/>
    <property type="match status" value="1"/>
</dbReference>
<dbReference type="GO" id="GO:0005524">
    <property type="term" value="F:ATP binding"/>
    <property type="evidence" value="ECO:0007669"/>
    <property type="project" value="UniProtKB-UniRule"/>
</dbReference>
<feature type="domain" description="FtsK" evidence="5">
    <location>
        <begin position="201"/>
        <end position="386"/>
    </location>
</feature>
<keyword evidence="6" id="KW-0131">Cell cycle</keyword>
<evidence type="ECO:0000256" key="2">
    <source>
        <dbReference type="ARBA" id="ARBA00022840"/>
    </source>
</evidence>
<keyword evidence="2 3" id="KW-0067">ATP-binding</keyword>
<feature type="binding site" evidence="3">
    <location>
        <begin position="219"/>
        <end position="226"/>
    </location>
    <ligand>
        <name>ATP</name>
        <dbReference type="ChEBI" id="CHEBI:30616"/>
    </ligand>
</feature>
<keyword evidence="4" id="KW-0472">Membrane</keyword>
<keyword evidence="1 3" id="KW-0547">Nucleotide-binding</keyword>
<dbReference type="Proteomes" id="UP000282674">
    <property type="component" value="Unassembled WGS sequence"/>
</dbReference>
<dbReference type="EMBL" id="RFFG01000093">
    <property type="protein sequence ID" value="RMI38075.1"/>
    <property type="molecule type" value="Genomic_DNA"/>
</dbReference>
<dbReference type="SUPFAM" id="SSF52540">
    <property type="entry name" value="P-loop containing nucleoside triphosphate hydrolases"/>
    <property type="match status" value="1"/>
</dbReference>
<dbReference type="InterPro" id="IPR050206">
    <property type="entry name" value="FtsK/SpoIIIE/SftA"/>
</dbReference>
<dbReference type="Pfam" id="PF01580">
    <property type="entry name" value="FtsK_SpoIIIE"/>
    <property type="match status" value="1"/>
</dbReference>
<name>A0A3M2LPR9_9ACTN</name>
<dbReference type="InterPro" id="IPR002543">
    <property type="entry name" value="FtsK_dom"/>
</dbReference>
<keyword evidence="4" id="KW-0812">Transmembrane</keyword>
<dbReference type="AlphaFoldDB" id="A0A3M2LPR9"/>
<evidence type="ECO:0000256" key="3">
    <source>
        <dbReference type="PROSITE-ProRule" id="PRU00289"/>
    </source>
</evidence>